<dbReference type="Gene3D" id="3.40.850.10">
    <property type="entry name" value="Kinesin motor domain"/>
    <property type="match status" value="1"/>
</dbReference>
<keyword evidence="8" id="KW-1185">Reference proteome</keyword>
<dbReference type="InterPro" id="IPR027417">
    <property type="entry name" value="P-loop_NTPase"/>
</dbReference>
<dbReference type="InterPro" id="IPR027640">
    <property type="entry name" value="Kinesin-like_fam"/>
</dbReference>
<evidence type="ECO:0000256" key="1">
    <source>
        <dbReference type="ARBA" id="ARBA00004245"/>
    </source>
</evidence>
<feature type="domain" description="Kinesin motor" evidence="6">
    <location>
        <begin position="1"/>
        <end position="91"/>
    </location>
</feature>
<comment type="similarity">
    <text evidence="5">Belongs to the TRAFAC class myosin-kinesin ATPase superfamily. Kinesin family.</text>
</comment>
<dbReference type="SUPFAM" id="SSF52540">
    <property type="entry name" value="P-loop containing nucleoside triphosphate hydrolases"/>
    <property type="match status" value="1"/>
</dbReference>
<evidence type="ECO:0000256" key="2">
    <source>
        <dbReference type="ARBA" id="ARBA00022741"/>
    </source>
</evidence>
<comment type="caution">
    <text evidence="7">The sequence shown here is derived from an EMBL/GenBank/DDBJ whole genome shotgun (WGS) entry which is preliminary data.</text>
</comment>
<sequence>MIRIYGSEVHDPLKWKKQMRVLEDDKQQIRVVEPWEKEVTSVENVIKLIGMGSKCHMAGRTSANSQFSQSHAIFQTTPKKTGHFVGQVSPD</sequence>
<name>A0ABQ9DRC0_9PASS</name>
<gene>
    <name evidence="7" type="ORF">WISP_24891</name>
</gene>
<evidence type="ECO:0000313" key="8">
    <source>
        <dbReference type="Proteomes" id="UP001145742"/>
    </source>
</evidence>
<evidence type="ECO:0000256" key="4">
    <source>
        <dbReference type="ARBA" id="ARBA00023212"/>
    </source>
</evidence>
<organism evidence="7 8">
    <name type="scientific">Willisornis vidua</name>
    <name type="common">Xingu scale-backed antbird</name>
    <dbReference type="NCBI Taxonomy" id="1566151"/>
    <lineage>
        <taxon>Eukaryota</taxon>
        <taxon>Metazoa</taxon>
        <taxon>Chordata</taxon>
        <taxon>Craniata</taxon>
        <taxon>Vertebrata</taxon>
        <taxon>Euteleostomi</taxon>
        <taxon>Archelosauria</taxon>
        <taxon>Archosauria</taxon>
        <taxon>Dinosauria</taxon>
        <taxon>Saurischia</taxon>
        <taxon>Theropoda</taxon>
        <taxon>Coelurosauria</taxon>
        <taxon>Aves</taxon>
        <taxon>Neognathae</taxon>
        <taxon>Neoaves</taxon>
        <taxon>Telluraves</taxon>
        <taxon>Australaves</taxon>
        <taxon>Passeriformes</taxon>
        <taxon>Thamnophilidae</taxon>
        <taxon>Willisornis</taxon>
    </lineage>
</organism>
<comment type="caution">
    <text evidence="5">Lacks conserved residue(s) required for the propagation of feature annotation.</text>
</comment>
<evidence type="ECO:0000256" key="3">
    <source>
        <dbReference type="ARBA" id="ARBA00022840"/>
    </source>
</evidence>
<dbReference type="Pfam" id="PF00225">
    <property type="entry name" value="Kinesin"/>
    <property type="match status" value="1"/>
</dbReference>
<comment type="subcellular location">
    <subcellularLocation>
        <location evidence="1">Cytoplasm</location>
        <location evidence="1">Cytoskeleton</location>
    </subcellularLocation>
</comment>
<dbReference type="PANTHER" id="PTHR47971:SF24">
    <property type="entry name" value="KINESIN-LIKE PROTEIN"/>
    <property type="match status" value="1"/>
</dbReference>
<keyword evidence="4" id="KW-0206">Cytoskeleton</keyword>
<protein>
    <recommendedName>
        <fullName evidence="6">Kinesin motor domain-containing protein</fullName>
    </recommendedName>
</protein>
<dbReference type="PANTHER" id="PTHR47971">
    <property type="entry name" value="KINESIN-RELATED PROTEIN 6"/>
    <property type="match status" value="1"/>
</dbReference>
<keyword evidence="4" id="KW-0963">Cytoplasm</keyword>
<evidence type="ECO:0000313" key="7">
    <source>
        <dbReference type="EMBL" id="KAJ7425052.1"/>
    </source>
</evidence>
<accession>A0ABQ9DRC0</accession>
<reference evidence="7" key="1">
    <citation type="submission" date="2019-10" db="EMBL/GenBank/DDBJ databases">
        <authorList>
            <person name="Soares A.E.R."/>
            <person name="Aleixo A."/>
            <person name="Schneider P."/>
            <person name="Miyaki C.Y."/>
            <person name="Schneider M.P."/>
            <person name="Mello C."/>
            <person name="Vasconcelos A.T.R."/>
        </authorList>
    </citation>
    <scope>NUCLEOTIDE SEQUENCE</scope>
    <source>
        <tissue evidence="7">Muscle</tissue>
    </source>
</reference>
<dbReference type="PROSITE" id="PS50067">
    <property type="entry name" value="KINESIN_MOTOR_2"/>
    <property type="match status" value="1"/>
</dbReference>
<dbReference type="Proteomes" id="UP001145742">
    <property type="component" value="Unassembled WGS sequence"/>
</dbReference>
<proteinExistence type="inferred from homology"/>
<evidence type="ECO:0000256" key="5">
    <source>
        <dbReference type="PROSITE-ProRule" id="PRU00283"/>
    </source>
</evidence>
<evidence type="ECO:0000259" key="6">
    <source>
        <dbReference type="PROSITE" id="PS50067"/>
    </source>
</evidence>
<keyword evidence="2" id="KW-0547">Nucleotide-binding</keyword>
<dbReference type="InterPro" id="IPR001752">
    <property type="entry name" value="Kinesin_motor_dom"/>
</dbReference>
<dbReference type="EMBL" id="WHWB01032572">
    <property type="protein sequence ID" value="KAJ7425052.1"/>
    <property type="molecule type" value="Genomic_DNA"/>
</dbReference>
<dbReference type="InterPro" id="IPR036961">
    <property type="entry name" value="Kinesin_motor_dom_sf"/>
</dbReference>
<keyword evidence="3" id="KW-0067">ATP-binding</keyword>